<organism evidence="2 3">
    <name type="scientific">Kalanchoe fedtschenkoi</name>
    <name type="common">Lavender scallops</name>
    <name type="synonym">South American air plant</name>
    <dbReference type="NCBI Taxonomy" id="63787"/>
    <lineage>
        <taxon>Eukaryota</taxon>
        <taxon>Viridiplantae</taxon>
        <taxon>Streptophyta</taxon>
        <taxon>Embryophyta</taxon>
        <taxon>Tracheophyta</taxon>
        <taxon>Spermatophyta</taxon>
        <taxon>Magnoliopsida</taxon>
        <taxon>eudicotyledons</taxon>
        <taxon>Gunneridae</taxon>
        <taxon>Pentapetalae</taxon>
        <taxon>Saxifragales</taxon>
        <taxon>Crassulaceae</taxon>
        <taxon>Kalanchoe</taxon>
    </lineage>
</organism>
<evidence type="ECO:0000256" key="1">
    <source>
        <dbReference type="SAM" id="Phobius"/>
    </source>
</evidence>
<evidence type="ECO:0000313" key="2">
    <source>
        <dbReference type="EnsemblPlants" id="Kaladp0040s0525.1.v1.1"/>
    </source>
</evidence>
<keyword evidence="1" id="KW-1133">Transmembrane helix</keyword>
<keyword evidence="1" id="KW-0812">Transmembrane</keyword>
<dbReference type="AlphaFoldDB" id="A0A7N0TPJ1"/>
<dbReference type="Gramene" id="Kaladp0040s0525.1.v1.1">
    <property type="protein sequence ID" value="Kaladp0040s0525.1.v1.1"/>
    <property type="gene ID" value="Kaladp0040s0525.v1.1"/>
</dbReference>
<feature type="transmembrane region" description="Helical" evidence="1">
    <location>
        <begin position="6"/>
        <end position="27"/>
    </location>
</feature>
<reference evidence="2" key="1">
    <citation type="submission" date="2021-01" db="UniProtKB">
        <authorList>
            <consortium name="EnsemblPlants"/>
        </authorList>
    </citation>
    <scope>IDENTIFICATION</scope>
</reference>
<keyword evidence="3" id="KW-1185">Reference proteome</keyword>
<protein>
    <submittedName>
        <fullName evidence="2">Uncharacterized protein</fullName>
    </submittedName>
</protein>
<name>A0A7N0TPJ1_KALFE</name>
<sequence>MVCLIIFNYSHEFLLLMCRLVIKFVIFTGKKKVQRKRGKTYAGESSIKQKSSNKGADLWLWQFRRKFSP</sequence>
<dbReference type="EnsemblPlants" id="Kaladp0040s0525.1.v1.1">
    <property type="protein sequence ID" value="Kaladp0040s0525.1.v1.1"/>
    <property type="gene ID" value="Kaladp0040s0525.v1.1"/>
</dbReference>
<keyword evidence="1" id="KW-0472">Membrane</keyword>
<evidence type="ECO:0000313" key="3">
    <source>
        <dbReference type="Proteomes" id="UP000594263"/>
    </source>
</evidence>
<proteinExistence type="predicted"/>
<accession>A0A7N0TPJ1</accession>
<dbReference type="Proteomes" id="UP000594263">
    <property type="component" value="Unplaced"/>
</dbReference>